<proteinExistence type="predicted"/>
<dbReference type="AlphaFoldDB" id="A0A0N4VA07"/>
<dbReference type="Proteomes" id="UP000274131">
    <property type="component" value="Unassembled WGS sequence"/>
</dbReference>
<accession>A0A0N4VA07</accession>
<sequence>MYEPGKNQQSSSAVTNSNTSASLLASIAASPNLMNAILAQSSSDNSFDSGIPSQRRYTMPMDAANAARCSFNAGVPVDVTTPELDSSAPSNKKIRRLISEQVSHEVFPSSSIPHNEGLGQQLKDVTSRKFSASATPNIESLLLLHRMYQQCLLSNLINPNSDVLARMQQLNSLQQIIQPSPLNLQPNIFSVPEKAHSSLNILNHSSAAAAQQQTHTFPAPNPLVSSQQNPLLTPVINALLQNMHLTQQPVSSNGISGLPVAAPAVTTAASVNMVSGPQTSSVFDFCSLLLQQQQQTAAALGLTANGHIQQLQQPDSSSSTVIVNGQDHEVSKSSSDSNQADLRSSTSSNLGSVIPDRVRQIPICRQQLEARMISIIAQELESDEERGSDIASQKNDLSSGESESEGKISNQNSTSLSSSVGEERINLLESSTNEKKYSQASSSSTTSDEMAVDADSLSASSKSAAELLLKINTPAPIMISHSS</sequence>
<keyword evidence="3" id="KW-1185">Reference proteome</keyword>
<feature type="compositionally biased region" description="Low complexity" evidence="1">
    <location>
        <begin position="441"/>
        <end position="457"/>
    </location>
</feature>
<evidence type="ECO:0000313" key="3">
    <source>
        <dbReference type="Proteomes" id="UP000274131"/>
    </source>
</evidence>
<organism evidence="4">
    <name type="scientific">Enterobius vermicularis</name>
    <name type="common">Human pinworm</name>
    <dbReference type="NCBI Taxonomy" id="51028"/>
    <lineage>
        <taxon>Eukaryota</taxon>
        <taxon>Metazoa</taxon>
        <taxon>Ecdysozoa</taxon>
        <taxon>Nematoda</taxon>
        <taxon>Chromadorea</taxon>
        <taxon>Rhabditida</taxon>
        <taxon>Spirurina</taxon>
        <taxon>Oxyuridomorpha</taxon>
        <taxon>Oxyuroidea</taxon>
        <taxon>Oxyuridae</taxon>
        <taxon>Enterobius</taxon>
    </lineage>
</organism>
<feature type="region of interest" description="Disordered" evidence="1">
    <location>
        <begin position="327"/>
        <end position="352"/>
    </location>
</feature>
<feature type="compositionally biased region" description="Polar residues" evidence="1">
    <location>
        <begin position="332"/>
        <end position="351"/>
    </location>
</feature>
<evidence type="ECO:0000313" key="2">
    <source>
        <dbReference type="EMBL" id="VDD92056.1"/>
    </source>
</evidence>
<dbReference type="EMBL" id="UXUI01008657">
    <property type="protein sequence ID" value="VDD92056.1"/>
    <property type="molecule type" value="Genomic_DNA"/>
</dbReference>
<reference evidence="4" key="1">
    <citation type="submission" date="2017-02" db="UniProtKB">
        <authorList>
            <consortium name="WormBaseParasite"/>
        </authorList>
    </citation>
    <scope>IDENTIFICATION</scope>
</reference>
<evidence type="ECO:0000313" key="4">
    <source>
        <dbReference type="WBParaSite" id="EVEC_0000728601-mRNA-1"/>
    </source>
</evidence>
<feature type="compositionally biased region" description="Low complexity" evidence="1">
    <location>
        <begin position="409"/>
        <end position="419"/>
    </location>
</feature>
<dbReference type="WBParaSite" id="EVEC_0000728601-mRNA-1">
    <property type="protein sequence ID" value="EVEC_0000728601-mRNA-1"/>
    <property type="gene ID" value="EVEC_0000728601"/>
</dbReference>
<reference evidence="2 3" key="2">
    <citation type="submission" date="2018-10" db="EMBL/GenBank/DDBJ databases">
        <authorList>
            <consortium name="Pathogen Informatics"/>
        </authorList>
    </citation>
    <scope>NUCLEOTIDE SEQUENCE [LARGE SCALE GENOMIC DNA]</scope>
</reference>
<protein>
    <submittedName>
        <fullName evidence="2 4">Uncharacterized protein</fullName>
    </submittedName>
</protein>
<name>A0A0N4VA07_ENTVE</name>
<evidence type="ECO:0000256" key="1">
    <source>
        <dbReference type="SAM" id="MobiDB-lite"/>
    </source>
</evidence>
<feature type="region of interest" description="Disordered" evidence="1">
    <location>
        <begin position="382"/>
        <end position="457"/>
    </location>
</feature>
<feature type="compositionally biased region" description="Basic and acidic residues" evidence="1">
    <location>
        <begin position="421"/>
        <end position="437"/>
    </location>
</feature>
<gene>
    <name evidence="2" type="ORF">EVEC_LOCUS6807</name>
</gene>